<evidence type="ECO:0000256" key="3">
    <source>
        <dbReference type="ARBA" id="ARBA00022490"/>
    </source>
</evidence>
<dbReference type="Gene3D" id="3.40.50.510">
    <property type="entry name" value="Phosphotransferase system, mannose-type IIA component"/>
    <property type="match status" value="1"/>
</dbReference>
<keyword evidence="5" id="KW-0808">Transferase</keyword>
<sequence>MKRLILASHGRLAEGMADTARMIIGDQTELIPLSLVSGMQPELLKAKVEGMIKTWPGELTVILTDLWGGSVNTALLPLCADANVHLIAGMNLNLVLQLCLSDVETGGMTIESILNEAQKSMVYGNAKLNEIPQEESWF</sequence>
<dbReference type="EMBL" id="ACCF01000198">
    <property type="protein sequence ID" value="EEF66702.1"/>
    <property type="molecule type" value="Genomic_DNA"/>
</dbReference>
<dbReference type="CDD" id="cd00006">
    <property type="entry name" value="PTS_IIA_man"/>
    <property type="match status" value="1"/>
</dbReference>
<evidence type="ECO:0000256" key="4">
    <source>
        <dbReference type="ARBA" id="ARBA00022597"/>
    </source>
</evidence>
<protein>
    <submittedName>
        <fullName evidence="9">PTS system fructose IIA component</fullName>
    </submittedName>
</protein>
<dbReference type="OrthoDB" id="6623712at2"/>
<keyword evidence="2" id="KW-0813">Transport</keyword>
<dbReference type="InterPro" id="IPR004701">
    <property type="entry name" value="PTS_EIIA_man-typ"/>
</dbReference>
<organism evidence="9 10">
    <name type="scientific">Holdemania filiformis DSM 12042</name>
    <dbReference type="NCBI Taxonomy" id="545696"/>
    <lineage>
        <taxon>Bacteria</taxon>
        <taxon>Bacillati</taxon>
        <taxon>Bacillota</taxon>
        <taxon>Erysipelotrichia</taxon>
        <taxon>Erysipelotrichales</taxon>
        <taxon>Erysipelotrichaceae</taxon>
        <taxon>Holdemania</taxon>
    </lineage>
</organism>
<dbReference type="GO" id="GO:0009401">
    <property type="term" value="P:phosphoenolpyruvate-dependent sugar phosphotransferase system"/>
    <property type="evidence" value="ECO:0007669"/>
    <property type="project" value="UniProtKB-KW"/>
</dbReference>
<dbReference type="GO" id="GO:0016020">
    <property type="term" value="C:membrane"/>
    <property type="evidence" value="ECO:0007669"/>
    <property type="project" value="InterPro"/>
</dbReference>
<dbReference type="Proteomes" id="UP000005950">
    <property type="component" value="Unassembled WGS sequence"/>
</dbReference>
<keyword evidence="7" id="KW-0418">Kinase</keyword>
<keyword evidence="6" id="KW-0598">Phosphotransferase system</keyword>
<dbReference type="InterPro" id="IPR036662">
    <property type="entry name" value="PTS_EIIA_man-typ_sf"/>
</dbReference>
<dbReference type="SUPFAM" id="SSF53062">
    <property type="entry name" value="PTS system fructose IIA component-like"/>
    <property type="match status" value="1"/>
</dbReference>
<evidence type="ECO:0000256" key="1">
    <source>
        <dbReference type="ARBA" id="ARBA00004496"/>
    </source>
</evidence>
<evidence type="ECO:0000259" key="8">
    <source>
        <dbReference type="PROSITE" id="PS51096"/>
    </source>
</evidence>
<reference evidence="9 10" key="2">
    <citation type="submission" date="2009-02" db="EMBL/GenBank/DDBJ databases">
        <title>Draft genome sequence of Holdemania filiformis DSM 12042.</title>
        <authorList>
            <person name="Sudarsanam P."/>
            <person name="Ley R."/>
            <person name="Guruge J."/>
            <person name="Turnbaugh P.J."/>
            <person name="Mahowald M."/>
            <person name="Liep D."/>
            <person name="Gordon J."/>
        </authorList>
    </citation>
    <scope>NUCLEOTIDE SEQUENCE [LARGE SCALE GENOMIC DNA]</scope>
    <source>
        <strain evidence="9 10">DSM 12042</strain>
    </source>
</reference>
<dbReference type="GO" id="GO:0016301">
    <property type="term" value="F:kinase activity"/>
    <property type="evidence" value="ECO:0007669"/>
    <property type="project" value="UniProtKB-KW"/>
</dbReference>
<evidence type="ECO:0000256" key="5">
    <source>
        <dbReference type="ARBA" id="ARBA00022679"/>
    </source>
</evidence>
<keyword evidence="4" id="KW-0762">Sugar transport</keyword>
<comment type="caution">
    <text evidence="9">The sequence shown here is derived from an EMBL/GenBank/DDBJ whole genome shotgun (WGS) entry which is preliminary data.</text>
</comment>
<evidence type="ECO:0000256" key="6">
    <source>
        <dbReference type="ARBA" id="ARBA00022683"/>
    </source>
</evidence>
<comment type="subcellular location">
    <subcellularLocation>
        <location evidence="1">Cytoplasm</location>
    </subcellularLocation>
</comment>
<dbReference type="AlphaFoldDB" id="B9YBE2"/>
<dbReference type="PROSITE" id="PS51096">
    <property type="entry name" value="PTS_EIIA_TYPE_4"/>
    <property type="match status" value="1"/>
</dbReference>
<dbReference type="GO" id="GO:0005737">
    <property type="term" value="C:cytoplasm"/>
    <property type="evidence" value="ECO:0007669"/>
    <property type="project" value="UniProtKB-SubCell"/>
</dbReference>
<keyword evidence="3" id="KW-0963">Cytoplasm</keyword>
<evidence type="ECO:0000256" key="7">
    <source>
        <dbReference type="ARBA" id="ARBA00022777"/>
    </source>
</evidence>
<accession>B9YBE2</accession>
<dbReference type="PANTHER" id="PTHR33799:SF1">
    <property type="entry name" value="PTS SYSTEM MANNOSE-SPECIFIC EIIAB COMPONENT-RELATED"/>
    <property type="match status" value="1"/>
</dbReference>
<dbReference type="eggNOG" id="COG2893">
    <property type="taxonomic scope" value="Bacteria"/>
</dbReference>
<dbReference type="RefSeq" id="WP_006060314.1">
    <property type="nucleotide sequence ID" value="NZ_GG657561.1"/>
</dbReference>
<reference evidence="9 10" key="1">
    <citation type="submission" date="2008-12" db="EMBL/GenBank/DDBJ databases">
        <authorList>
            <person name="Fulton L."/>
            <person name="Clifton S."/>
            <person name="Fulton B."/>
            <person name="Xu J."/>
            <person name="Minx P."/>
            <person name="Pepin K.H."/>
            <person name="Johnson M."/>
            <person name="Bhonagiri V."/>
            <person name="Nash W.E."/>
            <person name="Mardis E.R."/>
            <person name="Wilson R.K."/>
        </authorList>
    </citation>
    <scope>NUCLEOTIDE SEQUENCE [LARGE SCALE GENOMIC DNA]</scope>
    <source>
        <strain evidence="9 10">DSM 12042</strain>
    </source>
</reference>
<evidence type="ECO:0000313" key="9">
    <source>
        <dbReference type="EMBL" id="EEF66702.1"/>
    </source>
</evidence>
<name>B9YBE2_9FIRM</name>
<dbReference type="InterPro" id="IPR033887">
    <property type="entry name" value="PTS_IIA_man"/>
</dbReference>
<evidence type="ECO:0000313" key="10">
    <source>
        <dbReference type="Proteomes" id="UP000005950"/>
    </source>
</evidence>
<feature type="domain" description="PTS EIIA type-4" evidence="8">
    <location>
        <begin position="1"/>
        <end position="128"/>
    </location>
</feature>
<proteinExistence type="predicted"/>
<dbReference type="HOGENOM" id="CLU_123235_3_1_9"/>
<evidence type="ECO:0000256" key="2">
    <source>
        <dbReference type="ARBA" id="ARBA00022448"/>
    </source>
</evidence>
<gene>
    <name evidence="9" type="ORF">HOLDEFILI_03149</name>
</gene>
<dbReference type="PANTHER" id="PTHR33799">
    <property type="entry name" value="PTS PERMEASE-RELATED-RELATED"/>
    <property type="match status" value="1"/>
</dbReference>
<dbReference type="STRING" id="545696.HOLDEFILI_03149"/>
<dbReference type="InterPro" id="IPR051471">
    <property type="entry name" value="Bacterial_PTS_sugar_comp"/>
</dbReference>
<dbReference type="Pfam" id="PF03610">
    <property type="entry name" value="EIIA-man"/>
    <property type="match status" value="1"/>
</dbReference>